<comment type="caution">
    <text evidence="3">The sequence shown here is derived from an EMBL/GenBank/DDBJ whole genome shotgun (WGS) entry which is preliminary data.</text>
</comment>
<keyword evidence="1" id="KW-0175">Coiled coil</keyword>
<evidence type="ECO:0000313" key="4">
    <source>
        <dbReference type="Proteomes" id="UP001642484"/>
    </source>
</evidence>
<sequence>QEEQDEVARQRLEEELKREQELHNLQKALQEEREALQRQCQWTQGMALRALNESAPGIFRVDSFPYTYRAEQKEAQQRAQQEHQMRANDLEEQQAQLEAQRRDVEHCRERGEAERDAKLQELQKHQEELHRHREELDQQQREEEALRKAQAETFQLLEQELKDRAENISFSEQALASERQQILRSRGQLAMVQAHVVSLLGKDKHGEPGKPDSHILDTDEPEAELDAPEGEDMWNMDWSAVTAAKPEEGVAIH</sequence>
<evidence type="ECO:0000256" key="1">
    <source>
        <dbReference type="SAM" id="Coils"/>
    </source>
</evidence>
<dbReference type="Proteomes" id="UP001642484">
    <property type="component" value="Unassembled WGS sequence"/>
</dbReference>
<feature type="compositionally biased region" description="Acidic residues" evidence="2">
    <location>
        <begin position="218"/>
        <end position="231"/>
    </location>
</feature>
<evidence type="ECO:0000256" key="2">
    <source>
        <dbReference type="SAM" id="MobiDB-lite"/>
    </source>
</evidence>
<feature type="region of interest" description="Disordered" evidence="2">
    <location>
        <begin position="202"/>
        <end position="231"/>
    </location>
</feature>
<evidence type="ECO:0008006" key="5">
    <source>
        <dbReference type="Google" id="ProtNLM"/>
    </source>
</evidence>
<dbReference type="EMBL" id="CAXAMN010001069">
    <property type="protein sequence ID" value="CAK8992149.1"/>
    <property type="molecule type" value="Genomic_DNA"/>
</dbReference>
<feature type="compositionally biased region" description="Basic and acidic residues" evidence="2">
    <location>
        <begin position="202"/>
        <end position="217"/>
    </location>
</feature>
<feature type="region of interest" description="Disordered" evidence="2">
    <location>
        <begin position="124"/>
        <end position="147"/>
    </location>
</feature>
<protein>
    <recommendedName>
        <fullName evidence="5">Meiosis-specific nuclear structural protein 1</fullName>
    </recommendedName>
</protein>
<name>A0ABP0HSL0_9DINO</name>
<accession>A0ABP0HSL0</accession>
<feature type="coiled-coil region" evidence="1">
    <location>
        <begin position="2"/>
        <end position="39"/>
    </location>
</feature>
<evidence type="ECO:0000313" key="3">
    <source>
        <dbReference type="EMBL" id="CAK8992149.1"/>
    </source>
</evidence>
<gene>
    <name evidence="3" type="ORF">CCMP2556_LOCUS2745</name>
</gene>
<organism evidence="3 4">
    <name type="scientific">Durusdinium trenchii</name>
    <dbReference type="NCBI Taxonomy" id="1381693"/>
    <lineage>
        <taxon>Eukaryota</taxon>
        <taxon>Sar</taxon>
        <taxon>Alveolata</taxon>
        <taxon>Dinophyceae</taxon>
        <taxon>Suessiales</taxon>
        <taxon>Symbiodiniaceae</taxon>
        <taxon>Durusdinium</taxon>
    </lineage>
</organism>
<proteinExistence type="predicted"/>
<keyword evidence="4" id="KW-1185">Reference proteome</keyword>
<feature type="non-terminal residue" evidence="3">
    <location>
        <position position="1"/>
    </location>
</feature>
<reference evidence="3 4" key="1">
    <citation type="submission" date="2024-02" db="EMBL/GenBank/DDBJ databases">
        <authorList>
            <person name="Chen Y."/>
            <person name="Shah S."/>
            <person name="Dougan E. K."/>
            <person name="Thang M."/>
            <person name="Chan C."/>
        </authorList>
    </citation>
    <scope>NUCLEOTIDE SEQUENCE [LARGE SCALE GENOMIC DNA]</scope>
</reference>